<protein>
    <submittedName>
        <fullName evidence="2">Uncharacterized protein</fullName>
    </submittedName>
</protein>
<feature type="transmembrane region" description="Helical" evidence="1">
    <location>
        <begin position="160"/>
        <end position="183"/>
    </location>
</feature>
<reference evidence="2 3" key="2">
    <citation type="submission" date="2017-02" db="EMBL/GenBank/DDBJ databases">
        <title>A genome survey and senescence transcriptome analysis in Lentinula edodes.</title>
        <authorList>
            <person name="Sakamoto Y."/>
            <person name="Nakade K."/>
            <person name="Sato S."/>
            <person name="Yoshida Y."/>
            <person name="Miyazaki K."/>
            <person name="Natsume S."/>
            <person name="Konno N."/>
        </authorList>
    </citation>
    <scope>NUCLEOTIDE SEQUENCE [LARGE SCALE GENOMIC DNA]</scope>
    <source>
        <strain evidence="2 3">NBRC 111202</strain>
    </source>
</reference>
<keyword evidence="1" id="KW-0472">Membrane</keyword>
<accession>A0A1Q3ECF6</accession>
<evidence type="ECO:0000313" key="2">
    <source>
        <dbReference type="EMBL" id="GAW04871.1"/>
    </source>
</evidence>
<dbReference type="AlphaFoldDB" id="A0A1Q3ECF6"/>
<dbReference type="Proteomes" id="UP000188533">
    <property type="component" value="Unassembled WGS sequence"/>
</dbReference>
<evidence type="ECO:0000313" key="3">
    <source>
        <dbReference type="Proteomes" id="UP000188533"/>
    </source>
</evidence>
<dbReference type="EMBL" id="BDGU01000214">
    <property type="protein sequence ID" value="GAW04871.1"/>
    <property type="molecule type" value="Genomic_DNA"/>
</dbReference>
<keyword evidence="1" id="KW-0812">Transmembrane</keyword>
<gene>
    <name evidence="2" type="ORF">LENED_006688</name>
</gene>
<reference evidence="2 3" key="1">
    <citation type="submission" date="2016-08" db="EMBL/GenBank/DDBJ databases">
        <authorList>
            <consortium name="Lentinula edodes genome sequencing consortium"/>
            <person name="Sakamoto Y."/>
            <person name="Nakade K."/>
            <person name="Sato S."/>
            <person name="Yoshida Y."/>
            <person name="Miyazaki K."/>
            <person name="Natsume S."/>
            <person name="Konno N."/>
        </authorList>
    </citation>
    <scope>NUCLEOTIDE SEQUENCE [LARGE SCALE GENOMIC DNA]</scope>
    <source>
        <strain evidence="2 3">NBRC 111202</strain>
    </source>
</reference>
<name>A0A1Q3ECF6_LENED</name>
<keyword evidence="1" id="KW-1133">Transmembrane helix</keyword>
<evidence type="ECO:0000256" key="1">
    <source>
        <dbReference type="SAM" id="Phobius"/>
    </source>
</evidence>
<keyword evidence="3" id="KW-1185">Reference proteome</keyword>
<comment type="caution">
    <text evidence="2">The sequence shown here is derived from an EMBL/GenBank/DDBJ whole genome shotgun (WGS) entry which is preliminary data.</text>
</comment>
<sequence length="190" mass="21304">MVGRAQDVPAQAKIPCRPLLCAGSVGSTSIYTALIFGKHKYWLPFIVPPLPSFHIYQQPRWFAFVCLLLGLLANSYSIFFFNYPCITSGPIDFTTCLERSLVNCVWIRKPLVKRFNCVSSVLHEILIIPSPSPSQQSLLTSSQRPLSNVLNLDVAPNRHLALFCAALPLGGYTSCLCIAYASWWQRHCRE</sequence>
<proteinExistence type="predicted"/>
<feature type="transmembrane region" description="Helical" evidence="1">
    <location>
        <begin position="61"/>
        <end position="83"/>
    </location>
</feature>
<organism evidence="2 3">
    <name type="scientific">Lentinula edodes</name>
    <name type="common">Shiitake mushroom</name>
    <name type="synonym">Lentinus edodes</name>
    <dbReference type="NCBI Taxonomy" id="5353"/>
    <lineage>
        <taxon>Eukaryota</taxon>
        <taxon>Fungi</taxon>
        <taxon>Dikarya</taxon>
        <taxon>Basidiomycota</taxon>
        <taxon>Agaricomycotina</taxon>
        <taxon>Agaricomycetes</taxon>
        <taxon>Agaricomycetidae</taxon>
        <taxon>Agaricales</taxon>
        <taxon>Marasmiineae</taxon>
        <taxon>Omphalotaceae</taxon>
        <taxon>Lentinula</taxon>
    </lineage>
</organism>